<evidence type="ECO:0000313" key="2">
    <source>
        <dbReference type="EMBL" id="OLN30230.1"/>
    </source>
</evidence>
<gene>
    <name evidence="2" type="ORF">DSOL_3173</name>
</gene>
<dbReference type="EMBL" id="MLBF01000026">
    <property type="protein sequence ID" value="OLN30230.1"/>
    <property type="molecule type" value="Genomic_DNA"/>
</dbReference>
<dbReference type="STRING" id="1888891.DSOL_3173"/>
<organism evidence="2 3">
    <name type="scientific">Desulfosporosinus metallidurans</name>
    <dbReference type="NCBI Taxonomy" id="1888891"/>
    <lineage>
        <taxon>Bacteria</taxon>
        <taxon>Bacillati</taxon>
        <taxon>Bacillota</taxon>
        <taxon>Clostridia</taxon>
        <taxon>Eubacteriales</taxon>
        <taxon>Desulfitobacteriaceae</taxon>
        <taxon>Desulfosporosinus</taxon>
    </lineage>
</organism>
<evidence type="ECO:0000256" key="1">
    <source>
        <dbReference type="SAM" id="Phobius"/>
    </source>
</evidence>
<feature type="transmembrane region" description="Helical" evidence="1">
    <location>
        <begin position="15"/>
        <end position="34"/>
    </location>
</feature>
<protein>
    <submittedName>
        <fullName evidence="2">Uncharacterized protein</fullName>
    </submittedName>
</protein>
<keyword evidence="1" id="KW-0472">Membrane</keyword>
<keyword evidence="1" id="KW-0812">Transmembrane</keyword>
<sequence length="38" mass="4377">MRKVDPGNFNFLQPGWFVLHVLAIFGTIMLGMALERRT</sequence>
<keyword evidence="1" id="KW-1133">Transmembrane helix</keyword>
<comment type="caution">
    <text evidence="2">The sequence shown here is derived from an EMBL/GenBank/DDBJ whole genome shotgun (WGS) entry which is preliminary data.</text>
</comment>
<evidence type="ECO:0000313" key="3">
    <source>
        <dbReference type="Proteomes" id="UP000186102"/>
    </source>
</evidence>
<proteinExistence type="predicted"/>
<keyword evidence="3" id="KW-1185">Reference proteome</keyword>
<name>A0A1Q8QSE9_9FIRM</name>
<reference evidence="2 3" key="1">
    <citation type="submission" date="2016-09" db="EMBL/GenBank/DDBJ databases">
        <title>Complete genome of Desulfosporosinus sp. OL.</title>
        <authorList>
            <person name="Mardanov A."/>
            <person name="Beletsky A."/>
            <person name="Panova A."/>
            <person name="Karnachuk O."/>
            <person name="Ravin N."/>
        </authorList>
    </citation>
    <scope>NUCLEOTIDE SEQUENCE [LARGE SCALE GENOMIC DNA]</scope>
    <source>
        <strain evidence="2 3">OL</strain>
    </source>
</reference>
<dbReference type="Proteomes" id="UP000186102">
    <property type="component" value="Unassembled WGS sequence"/>
</dbReference>
<accession>A0A1Q8QSE9</accession>
<dbReference type="AlphaFoldDB" id="A0A1Q8QSE9"/>